<name>A0A1T5AKY8_9FIRM</name>
<dbReference type="RefSeq" id="WP_079588946.1">
    <property type="nucleotide sequence ID" value="NZ_FUYN01000002.1"/>
</dbReference>
<keyword evidence="2" id="KW-1185">Reference proteome</keyword>
<dbReference type="EMBL" id="FUYN01000002">
    <property type="protein sequence ID" value="SKB35711.1"/>
    <property type="molecule type" value="Genomic_DNA"/>
</dbReference>
<accession>A0A1T5AKY8</accession>
<proteinExistence type="predicted"/>
<reference evidence="2" key="1">
    <citation type="submission" date="2017-02" db="EMBL/GenBank/DDBJ databases">
        <authorList>
            <person name="Varghese N."/>
            <person name="Submissions S."/>
        </authorList>
    </citation>
    <scope>NUCLEOTIDE SEQUENCE [LARGE SCALE GENOMIC DNA]</scope>
    <source>
        <strain evidence="2">ATCC 35199</strain>
    </source>
</reference>
<dbReference type="AlphaFoldDB" id="A0A1T5AKY8"/>
<evidence type="ECO:0000313" key="1">
    <source>
        <dbReference type="EMBL" id="SKB35711.1"/>
    </source>
</evidence>
<dbReference type="Proteomes" id="UP000243406">
    <property type="component" value="Unassembled WGS sequence"/>
</dbReference>
<organism evidence="1 2">
    <name type="scientific">Acetoanaerobium noterae</name>
    <dbReference type="NCBI Taxonomy" id="745369"/>
    <lineage>
        <taxon>Bacteria</taxon>
        <taxon>Bacillati</taxon>
        <taxon>Bacillota</taxon>
        <taxon>Clostridia</taxon>
        <taxon>Peptostreptococcales</taxon>
        <taxon>Filifactoraceae</taxon>
        <taxon>Acetoanaerobium</taxon>
    </lineage>
</organism>
<sequence length="80" mass="9631">MKFDYDDMLTSEKQDSKGNIMRECTSCGGRTIMVYMEYQYYKVLCENCDETPPRFKEKSMDRAMKKWNSGYFFKRAESEE</sequence>
<protein>
    <submittedName>
        <fullName evidence="1">Uncharacterized protein</fullName>
    </submittedName>
</protein>
<evidence type="ECO:0000313" key="2">
    <source>
        <dbReference type="Proteomes" id="UP000243406"/>
    </source>
</evidence>
<gene>
    <name evidence="1" type="ORF">SAMN02745120_1005</name>
</gene>